<dbReference type="SUPFAM" id="SSF51735">
    <property type="entry name" value="NAD(P)-binding Rossmann-fold domains"/>
    <property type="match status" value="1"/>
</dbReference>
<feature type="domain" description="Gfo/Idh/MocA-like oxidoreductase N-terminal" evidence="3">
    <location>
        <begin position="7"/>
        <end position="127"/>
    </location>
</feature>
<evidence type="ECO:0000256" key="1">
    <source>
        <dbReference type="ARBA" id="ARBA00010928"/>
    </source>
</evidence>
<comment type="similarity">
    <text evidence="1">Belongs to the Gfo/Idh/MocA family.</text>
</comment>
<dbReference type="GO" id="GO:0000166">
    <property type="term" value="F:nucleotide binding"/>
    <property type="evidence" value="ECO:0007669"/>
    <property type="project" value="InterPro"/>
</dbReference>
<keyword evidence="2" id="KW-0560">Oxidoreductase</keyword>
<dbReference type="Pfam" id="PF22725">
    <property type="entry name" value="GFO_IDH_MocA_C3"/>
    <property type="match status" value="1"/>
</dbReference>
<dbReference type="EMBL" id="CP059165">
    <property type="protein sequence ID" value="QLL05861.1"/>
    <property type="molecule type" value="Genomic_DNA"/>
</dbReference>
<protein>
    <submittedName>
        <fullName evidence="5">Gfo/Idh/MocA family oxidoreductase</fullName>
    </submittedName>
</protein>
<evidence type="ECO:0000259" key="4">
    <source>
        <dbReference type="Pfam" id="PF22725"/>
    </source>
</evidence>
<feature type="domain" description="GFO/IDH/MocA-like oxidoreductase" evidence="4">
    <location>
        <begin position="136"/>
        <end position="246"/>
    </location>
</feature>
<dbReference type="PANTHER" id="PTHR42840:SF3">
    <property type="entry name" value="BINDING ROSSMANN FOLD OXIDOREDUCTASE, PUTATIVE (AFU_ORTHOLOGUE AFUA_2G10240)-RELATED"/>
    <property type="match status" value="1"/>
</dbReference>
<sequence>MNVTPVRLALIGLGNMGTAHLEYFRDLQPQARICAVADSHVPFAERAAAKVPAAAVFHDPLECVNDADVDAVVVATADETHHEIVRACIERGLFVLCEKPLTTTAQQSRELVEAERAAGRPLVQVGHMRRFDTDYLDLHRRLRSGEVGEPVLISQRHHNPLAVINFDETELITSSASHDIDVFRWLGGEDVRDVSALTTASSDGSTVIVVLTLTSRSGVVGVMELGRGPGLRYDIGCELVCSSGTLGLPHPVDDASANSVVAQSKPGAWMERFQRAYRDQDAAWLASVAGGSTNGPTAYDGYATNVVIDAALAALSSGRTQPVSLEIDRA</sequence>
<evidence type="ECO:0000259" key="3">
    <source>
        <dbReference type="Pfam" id="PF01408"/>
    </source>
</evidence>
<name>A0A7D6DYU5_9MYCO</name>
<evidence type="ECO:0000313" key="5">
    <source>
        <dbReference type="EMBL" id="QLL05861.1"/>
    </source>
</evidence>
<evidence type="ECO:0000313" key="6">
    <source>
        <dbReference type="Proteomes" id="UP000510682"/>
    </source>
</evidence>
<dbReference type="GO" id="GO:0016491">
    <property type="term" value="F:oxidoreductase activity"/>
    <property type="evidence" value="ECO:0007669"/>
    <property type="project" value="UniProtKB-KW"/>
</dbReference>
<dbReference type="Pfam" id="PF01408">
    <property type="entry name" value="GFO_IDH_MocA"/>
    <property type="match status" value="1"/>
</dbReference>
<dbReference type="AlphaFoldDB" id="A0A7D6DYU5"/>
<accession>A0A7D6DYU5</accession>
<dbReference type="KEGG" id="mgor:H0P51_18915"/>
<dbReference type="GO" id="GO:0005737">
    <property type="term" value="C:cytoplasm"/>
    <property type="evidence" value="ECO:0007669"/>
    <property type="project" value="TreeGrafter"/>
</dbReference>
<reference evidence="5" key="2">
    <citation type="submission" date="2020-07" db="EMBL/GenBank/DDBJ databases">
        <authorList>
            <person name="Yu X."/>
        </authorList>
    </citation>
    <scope>NUCLEOTIDE SEQUENCE [LARGE SCALE GENOMIC DNA]</scope>
    <source>
        <strain evidence="5">24T</strain>
    </source>
</reference>
<dbReference type="RefSeq" id="WP_180914424.1">
    <property type="nucleotide sequence ID" value="NZ_CP059165.1"/>
</dbReference>
<dbReference type="Gene3D" id="3.40.50.720">
    <property type="entry name" value="NAD(P)-binding Rossmann-like Domain"/>
    <property type="match status" value="1"/>
</dbReference>
<dbReference type="Gene3D" id="3.30.360.10">
    <property type="entry name" value="Dihydrodipicolinate Reductase, domain 2"/>
    <property type="match status" value="1"/>
</dbReference>
<dbReference type="SUPFAM" id="SSF55347">
    <property type="entry name" value="Glyceraldehyde-3-phosphate dehydrogenase-like, C-terminal domain"/>
    <property type="match status" value="1"/>
</dbReference>
<proteinExistence type="inferred from homology"/>
<dbReference type="InterPro" id="IPR055170">
    <property type="entry name" value="GFO_IDH_MocA-like_dom"/>
</dbReference>
<gene>
    <name evidence="5" type="ORF">H0P51_18915</name>
</gene>
<keyword evidence="6" id="KW-1185">Reference proteome</keyword>
<organism evidence="5 6">
    <name type="scientific">Mycobacterium vicinigordonae</name>
    <dbReference type="NCBI Taxonomy" id="1719132"/>
    <lineage>
        <taxon>Bacteria</taxon>
        <taxon>Bacillati</taxon>
        <taxon>Actinomycetota</taxon>
        <taxon>Actinomycetes</taxon>
        <taxon>Mycobacteriales</taxon>
        <taxon>Mycobacteriaceae</taxon>
        <taxon>Mycobacterium</taxon>
    </lineage>
</organism>
<reference evidence="5" key="1">
    <citation type="submission" date="2020-07" db="EMBL/GenBank/DDBJ databases">
        <title>Description of Mycobacterium gordonae subsp. intergordonae subsp.nov. and Mycobacterium gordonae subsp. gordonae subsp. nov.</title>
        <authorList>
            <person name="Huang H."/>
        </authorList>
    </citation>
    <scope>NUCLEOTIDE SEQUENCE [LARGE SCALE GENOMIC DNA]</scope>
    <source>
        <strain evidence="5">24T</strain>
    </source>
</reference>
<dbReference type="PANTHER" id="PTHR42840">
    <property type="entry name" value="NAD(P)-BINDING ROSSMANN-FOLD SUPERFAMILY PROTEIN-RELATED"/>
    <property type="match status" value="1"/>
</dbReference>
<dbReference type="InterPro" id="IPR000683">
    <property type="entry name" value="Gfo/Idh/MocA-like_OxRdtase_N"/>
</dbReference>
<dbReference type="Proteomes" id="UP000510682">
    <property type="component" value="Chromosome"/>
</dbReference>
<dbReference type="InterPro" id="IPR036291">
    <property type="entry name" value="NAD(P)-bd_dom_sf"/>
</dbReference>
<dbReference type="GO" id="GO:0006740">
    <property type="term" value="P:NADPH regeneration"/>
    <property type="evidence" value="ECO:0007669"/>
    <property type="project" value="TreeGrafter"/>
</dbReference>
<evidence type="ECO:0000256" key="2">
    <source>
        <dbReference type="ARBA" id="ARBA00023002"/>
    </source>
</evidence>